<accession>A0A382ZSQ0</accession>
<name>A0A382ZSQ0_9ZZZZ</name>
<evidence type="ECO:0000256" key="1">
    <source>
        <dbReference type="SAM" id="MobiDB-lite"/>
    </source>
</evidence>
<sequence length="22" mass="2394">TPTGLPSQTQSNTQSNPMDFLE</sequence>
<organism evidence="2">
    <name type="scientific">marine metagenome</name>
    <dbReference type="NCBI Taxonomy" id="408172"/>
    <lineage>
        <taxon>unclassified sequences</taxon>
        <taxon>metagenomes</taxon>
        <taxon>ecological metagenomes</taxon>
    </lineage>
</organism>
<feature type="region of interest" description="Disordered" evidence="1">
    <location>
        <begin position="1"/>
        <end position="22"/>
    </location>
</feature>
<dbReference type="AlphaFoldDB" id="A0A382ZSQ0"/>
<dbReference type="EMBL" id="UINC01186314">
    <property type="protein sequence ID" value="SVD98481.1"/>
    <property type="molecule type" value="Genomic_DNA"/>
</dbReference>
<evidence type="ECO:0000313" key="2">
    <source>
        <dbReference type="EMBL" id="SVD98481.1"/>
    </source>
</evidence>
<reference evidence="2" key="1">
    <citation type="submission" date="2018-05" db="EMBL/GenBank/DDBJ databases">
        <authorList>
            <person name="Lanie J.A."/>
            <person name="Ng W.-L."/>
            <person name="Kazmierczak K.M."/>
            <person name="Andrzejewski T.M."/>
            <person name="Davidsen T.M."/>
            <person name="Wayne K.J."/>
            <person name="Tettelin H."/>
            <person name="Glass J.I."/>
            <person name="Rusch D."/>
            <person name="Podicherti R."/>
            <person name="Tsui H.-C.T."/>
            <person name="Winkler M.E."/>
        </authorList>
    </citation>
    <scope>NUCLEOTIDE SEQUENCE</scope>
</reference>
<feature type="non-terminal residue" evidence="2">
    <location>
        <position position="1"/>
    </location>
</feature>
<proteinExistence type="predicted"/>
<protein>
    <submittedName>
        <fullName evidence="2">Uncharacterized protein</fullName>
    </submittedName>
</protein>
<gene>
    <name evidence="2" type="ORF">METZ01_LOCUS451335</name>
</gene>